<dbReference type="InterPro" id="IPR039422">
    <property type="entry name" value="MarR/SlyA-like"/>
</dbReference>
<reference evidence="2" key="1">
    <citation type="submission" date="2023-09" db="EMBL/GenBank/DDBJ databases">
        <title>Undibacterium sp. 20NA77.5 isolated from freshwater.</title>
        <authorList>
            <person name="Le V."/>
            <person name="Ko S.-R."/>
            <person name="Ahn C.-Y."/>
            <person name="Oh H.-M."/>
        </authorList>
    </citation>
    <scope>NUCLEOTIDE SEQUENCE</scope>
    <source>
        <strain evidence="2">20NA77.5</strain>
    </source>
</reference>
<sequence length="168" mass="18650">MSIPQKLLVMKSNPKQNTKPHPSALEDHLGFWMRYVSNQVSARFEAELVAHDVSVTEWVALRALYAEAITTHAGLIDALGMTKGAASKIISKLEAKGLVVRDFVDGGAREQVLSLTAAGRRLVPKLSNVADRNDDHFFGHLGERKRQQLIADLQELVAYHQMKQVPVK</sequence>
<evidence type="ECO:0000259" key="1">
    <source>
        <dbReference type="PROSITE" id="PS50995"/>
    </source>
</evidence>
<dbReference type="RefSeq" id="WP_309482260.1">
    <property type="nucleotide sequence ID" value="NZ_CP133720.1"/>
</dbReference>
<keyword evidence="3" id="KW-1185">Reference proteome</keyword>
<dbReference type="PROSITE" id="PS50995">
    <property type="entry name" value="HTH_MARR_2"/>
    <property type="match status" value="1"/>
</dbReference>
<dbReference type="InterPro" id="IPR000835">
    <property type="entry name" value="HTH_MarR-typ"/>
</dbReference>
<dbReference type="InterPro" id="IPR036390">
    <property type="entry name" value="WH_DNA-bd_sf"/>
</dbReference>
<dbReference type="InterPro" id="IPR036388">
    <property type="entry name" value="WH-like_DNA-bd_sf"/>
</dbReference>
<feature type="domain" description="HTH marR-type" evidence="1">
    <location>
        <begin position="26"/>
        <end position="158"/>
    </location>
</feature>
<dbReference type="PANTHER" id="PTHR33164:SF89">
    <property type="entry name" value="MARR FAMILY REGULATORY PROTEIN"/>
    <property type="match status" value="1"/>
</dbReference>
<dbReference type="Proteomes" id="UP001181355">
    <property type="component" value="Chromosome"/>
</dbReference>
<dbReference type="Gene3D" id="1.10.10.10">
    <property type="entry name" value="Winged helix-like DNA-binding domain superfamily/Winged helix DNA-binding domain"/>
    <property type="match status" value="1"/>
</dbReference>
<accession>A0ABY9RJB3</accession>
<dbReference type="SMART" id="SM00347">
    <property type="entry name" value="HTH_MARR"/>
    <property type="match status" value="1"/>
</dbReference>
<dbReference type="Pfam" id="PF12802">
    <property type="entry name" value="MarR_2"/>
    <property type="match status" value="1"/>
</dbReference>
<organism evidence="2 3">
    <name type="scientific">Undibacterium cyanobacteriorum</name>
    <dbReference type="NCBI Taxonomy" id="3073561"/>
    <lineage>
        <taxon>Bacteria</taxon>
        <taxon>Pseudomonadati</taxon>
        <taxon>Pseudomonadota</taxon>
        <taxon>Betaproteobacteria</taxon>
        <taxon>Burkholderiales</taxon>
        <taxon>Oxalobacteraceae</taxon>
        <taxon>Undibacterium</taxon>
    </lineage>
</organism>
<dbReference type="PANTHER" id="PTHR33164">
    <property type="entry name" value="TRANSCRIPTIONAL REGULATOR, MARR FAMILY"/>
    <property type="match status" value="1"/>
</dbReference>
<evidence type="ECO:0000313" key="2">
    <source>
        <dbReference type="EMBL" id="WMW80769.1"/>
    </source>
</evidence>
<gene>
    <name evidence="2" type="ORF">RF679_00475</name>
</gene>
<dbReference type="SUPFAM" id="SSF46785">
    <property type="entry name" value="Winged helix' DNA-binding domain"/>
    <property type="match status" value="1"/>
</dbReference>
<name>A0ABY9RJB3_9BURK</name>
<proteinExistence type="predicted"/>
<evidence type="ECO:0000313" key="3">
    <source>
        <dbReference type="Proteomes" id="UP001181355"/>
    </source>
</evidence>
<dbReference type="EMBL" id="CP133720">
    <property type="protein sequence ID" value="WMW80769.1"/>
    <property type="molecule type" value="Genomic_DNA"/>
</dbReference>
<protein>
    <submittedName>
        <fullName evidence="2">MarR family winged helix-turn-helix transcriptional regulator</fullName>
    </submittedName>
</protein>